<feature type="domain" description="Hemerythrin-like" evidence="1">
    <location>
        <begin position="4"/>
        <end position="126"/>
    </location>
</feature>
<dbReference type="EMBL" id="CYHH01000010">
    <property type="protein sequence ID" value="CUB07669.1"/>
    <property type="molecule type" value="Genomic_DNA"/>
</dbReference>
<dbReference type="PANTHER" id="PTHR39966:SF3">
    <property type="entry name" value="DUF438 DOMAIN-CONTAINING PROTEIN"/>
    <property type="match status" value="1"/>
</dbReference>
<proteinExistence type="predicted"/>
<dbReference type="InterPro" id="IPR012312">
    <property type="entry name" value="Hemerythrin-like"/>
</dbReference>
<dbReference type="Pfam" id="PF01814">
    <property type="entry name" value="Hemerythrin"/>
    <property type="match status" value="1"/>
</dbReference>
<evidence type="ECO:0000313" key="3">
    <source>
        <dbReference type="Proteomes" id="UP000182108"/>
    </source>
</evidence>
<dbReference type="RefSeq" id="WP_055423946.1">
    <property type="nucleotide sequence ID" value="NZ_CYHH01000010.1"/>
</dbReference>
<evidence type="ECO:0000313" key="2">
    <source>
        <dbReference type="EMBL" id="CUB07669.1"/>
    </source>
</evidence>
<name>A0A0K6IXA0_9PROT</name>
<keyword evidence="3" id="KW-1185">Reference proteome</keyword>
<dbReference type="OrthoDB" id="9792554at2"/>
<accession>A0A0K6IXA0</accession>
<dbReference type="AlphaFoldDB" id="A0A0K6IXA0"/>
<gene>
    <name evidence="2" type="ORF">Ga0061068_11023</name>
</gene>
<dbReference type="Proteomes" id="UP000182108">
    <property type="component" value="Unassembled WGS sequence"/>
</dbReference>
<dbReference type="GO" id="GO:0005886">
    <property type="term" value="C:plasma membrane"/>
    <property type="evidence" value="ECO:0007669"/>
    <property type="project" value="TreeGrafter"/>
</dbReference>
<evidence type="ECO:0000259" key="1">
    <source>
        <dbReference type="Pfam" id="PF01814"/>
    </source>
</evidence>
<dbReference type="Gene3D" id="1.20.120.520">
    <property type="entry name" value="nmb1532 protein domain like"/>
    <property type="match status" value="1"/>
</dbReference>
<protein>
    <submittedName>
        <fullName evidence="2">Hemerythrin HHE cation binding domain</fullName>
    </submittedName>
</protein>
<reference evidence="3" key="1">
    <citation type="submission" date="2015-08" db="EMBL/GenBank/DDBJ databases">
        <authorList>
            <person name="Babu N.S."/>
            <person name="Beckwith C.J."/>
            <person name="Beseler K.G."/>
            <person name="Brison A."/>
            <person name="Carone J.V."/>
            <person name="Caskin T.P."/>
            <person name="Diamond M."/>
            <person name="Durham M.E."/>
            <person name="Foxe J.M."/>
            <person name="Go M."/>
            <person name="Henderson B.A."/>
            <person name="Jones I.B."/>
            <person name="McGettigan J.A."/>
            <person name="Micheletti S.J."/>
            <person name="Nasrallah M.E."/>
            <person name="Ortiz D."/>
            <person name="Piller C.R."/>
            <person name="Privatt S.R."/>
            <person name="Schneider S.L."/>
            <person name="Sharp S."/>
            <person name="Smith T.C."/>
            <person name="Stanton J.D."/>
            <person name="Ullery H.E."/>
            <person name="Wilson R.J."/>
            <person name="Serrano M.G."/>
            <person name="Buck G."/>
            <person name="Lee V."/>
            <person name="Wang Y."/>
            <person name="Carvalho R."/>
            <person name="Voegtly L."/>
            <person name="Shi R."/>
            <person name="Duckworth R."/>
            <person name="Johnson A."/>
            <person name="Loviza R."/>
            <person name="Walstead R."/>
            <person name="Shah Z."/>
            <person name="Kiflezghi M."/>
            <person name="Wade K."/>
            <person name="Ball S.L."/>
            <person name="Bradley K.W."/>
            <person name="Asai D.J."/>
            <person name="Bowman C.A."/>
            <person name="Russell D.A."/>
            <person name="Pope W.H."/>
            <person name="Jacobs-Sera D."/>
            <person name="Hendrix R.W."/>
            <person name="Hatfull G.F."/>
        </authorList>
    </citation>
    <scope>NUCLEOTIDE SEQUENCE [LARGE SCALE GENOMIC DNA]</scope>
    <source>
        <strain evidence="3">JCM 19170</strain>
    </source>
</reference>
<dbReference type="PANTHER" id="PTHR39966">
    <property type="entry name" value="BLL2471 PROTEIN-RELATED"/>
    <property type="match status" value="1"/>
</dbReference>
<organism evidence="2 3">
    <name type="scientific">Tepidiphilus thermophilus</name>
    <dbReference type="NCBI Taxonomy" id="876478"/>
    <lineage>
        <taxon>Bacteria</taxon>
        <taxon>Pseudomonadati</taxon>
        <taxon>Pseudomonadota</taxon>
        <taxon>Hydrogenophilia</taxon>
        <taxon>Hydrogenophilales</taxon>
        <taxon>Hydrogenophilaceae</taxon>
        <taxon>Tepidiphilus</taxon>
    </lineage>
</organism>
<sequence>MSTIATLFTRDHRHADDGFAAVEAALLTGPTASALDAWEALEAELLHHFLVEEEALFPAFEATTGMSSGPTEAMRLEHAQMRELFAPLAAAIEAEETESVRDLLETLLVMLQQHNMKEENVLYPLCDQALATAQREAIARRLAATSP</sequence>